<proteinExistence type="predicted"/>
<evidence type="ECO:0000313" key="2">
    <source>
        <dbReference type="Proteomes" id="UP001185069"/>
    </source>
</evidence>
<gene>
    <name evidence="1" type="ORF">JOE69_000358</name>
</gene>
<dbReference type="NCBIfam" id="TIGR02242">
    <property type="entry name" value="tail_TIGR02242"/>
    <property type="match status" value="1"/>
</dbReference>
<dbReference type="Proteomes" id="UP001185069">
    <property type="component" value="Unassembled WGS sequence"/>
</dbReference>
<organism evidence="1 2">
    <name type="scientific">Arthrobacter russicus</name>
    <dbReference type="NCBI Taxonomy" id="172040"/>
    <lineage>
        <taxon>Bacteria</taxon>
        <taxon>Bacillati</taxon>
        <taxon>Actinomycetota</taxon>
        <taxon>Actinomycetes</taxon>
        <taxon>Micrococcales</taxon>
        <taxon>Micrococcaceae</taxon>
        <taxon>Arthrobacter</taxon>
    </lineage>
</organism>
<accession>A0ABU1J7M0</accession>
<protein>
    <submittedName>
        <fullName evidence="1">Phage tail-like protein</fullName>
    </submittedName>
</protein>
<dbReference type="RefSeq" id="WP_309795565.1">
    <property type="nucleotide sequence ID" value="NZ_BAAAHY010000006.1"/>
</dbReference>
<dbReference type="InterPro" id="IPR011748">
    <property type="entry name" value="Unchr_phage_tail-like"/>
</dbReference>
<name>A0ABU1J7M0_9MICC</name>
<dbReference type="EMBL" id="JAVDQF010000001">
    <property type="protein sequence ID" value="MDR6268120.1"/>
    <property type="molecule type" value="Genomic_DNA"/>
</dbReference>
<comment type="caution">
    <text evidence="1">The sequence shown here is derived from an EMBL/GenBank/DDBJ whole genome shotgun (WGS) entry which is preliminary data.</text>
</comment>
<reference evidence="1 2" key="1">
    <citation type="submission" date="2023-07" db="EMBL/GenBank/DDBJ databases">
        <title>Sequencing the genomes of 1000 actinobacteria strains.</title>
        <authorList>
            <person name="Klenk H.-P."/>
        </authorList>
    </citation>
    <scope>NUCLEOTIDE SEQUENCE [LARGE SCALE GENOMIC DNA]</scope>
    <source>
        <strain evidence="1 2">DSM 14555</strain>
    </source>
</reference>
<dbReference type="Pfam" id="PF09684">
    <property type="entry name" value="Tail_P2_I"/>
    <property type="match status" value="1"/>
</dbReference>
<evidence type="ECO:0000313" key="1">
    <source>
        <dbReference type="EMBL" id="MDR6268120.1"/>
    </source>
</evidence>
<sequence length="180" mass="19218">MRGMVPGLRSSAPFGPRLPAVLQEDDLMSRFLLGFDESLAPMLATLDMLDSYLDPDLTPEDFLPWLAQWVGVDLPGAGETLRNRQTIRDAVPMHRARGTKRGLLAAVKVALPLTAEVSIEDSGGSAASTSPGTPFPGQEPAGVLVRIKNAAGAELNLALIEATVREAKPAHIPHRIEVLP</sequence>
<dbReference type="InterPro" id="IPR006521">
    <property type="entry name" value="Tail_protein_I"/>
</dbReference>
<keyword evidence="2" id="KW-1185">Reference proteome</keyword>